<proteinExistence type="predicted"/>
<reference evidence="1 2" key="1">
    <citation type="submission" date="2023-11" db="EMBL/GenBank/DDBJ databases">
        <title>Draft genome of Azohydromonas lata strain H1 (DSM1123), a polyhydroxyalkanoate producer.</title>
        <authorList>
            <person name="Traversa D."/>
            <person name="D'Addabbo P."/>
            <person name="Pazzani C."/>
            <person name="Manzari C."/>
            <person name="Chiara M."/>
            <person name="Scrascia M."/>
        </authorList>
    </citation>
    <scope>NUCLEOTIDE SEQUENCE [LARGE SCALE GENOMIC DNA]</scope>
    <source>
        <strain evidence="1 2">H1</strain>
    </source>
</reference>
<dbReference type="EMBL" id="JAXOJX010000004">
    <property type="protein sequence ID" value="MDZ5455817.1"/>
    <property type="molecule type" value="Genomic_DNA"/>
</dbReference>
<sequence>MKQCERLWRKIRDALWHGHASKSIELARMLAASLLEEHPRLPPFYASCAVTSYGAATRLLEFLVNNRTTLPNYHRERRAGRRISTAAAESVMNHLINRRSSKRQQMRWSMSGAHYVLLARVEMLDGRLVEHFTHRFPRFRSPEIQLQSQPF</sequence>
<evidence type="ECO:0000313" key="2">
    <source>
        <dbReference type="Proteomes" id="UP001293718"/>
    </source>
</evidence>
<dbReference type="Proteomes" id="UP001293718">
    <property type="component" value="Unassembled WGS sequence"/>
</dbReference>
<gene>
    <name evidence="1" type="ORF">SM757_04460</name>
</gene>
<evidence type="ECO:0000313" key="1">
    <source>
        <dbReference type="EMBL" id="MDZ5455817.1"/>
    </source>
</evidence>
<keyword evidence="2" id="KW-1185">Reference proteome</keyword>
<evidence type="ECO:0008006" key="3">
    <source>
        <dbReference type="Google" id="ProtNLM"/>
    </source>
</evidence>
<organism evidence="1 2">
    <name type="scientific">Azohydromonas lata</name>
    <dbReference type="NCBI Taxonomy" id="45677"/>
    <lineage>
        <taxon>Bacteria</taxon>
        <taxon>Pseudomonadati</taxon>
        <taxon>Pseudomonadota</taxon>
        <taxon>Betaproteobacteria</taxon>
        <taxon>Burkholderiales</taxon>
        <taxon>Sphaerotilaceae</taxon>
        <taxon>Azohydromonas</taxon>
    </lineage>
</organism>
<dbReference type="RefSeq" id="WP_322464506.1">
    <property type="nucleotide sequence ID" value="NZ_JAXOJX010000004.1"/>
</dbReference>
<accession>A0ABU5I9P5</accession>
<comment type="caution">
    <text evidence="1">The sequence shown here is derived from an EMBL/GenBank/DDBJ whole genome shotgun (WGS) entry which is preliminary data.</text>
</comment>
<protein>
    <recommendedName>
        <fullName evidence="3">Transposase</fullName>
    </recommendedName>
</protein>
<name>A0ABU5I9P5_9BURK</name>